<feature type="transmembrane region" description="Helical" evidence="2">
    <location>
        <begin position="214"/>
        <end position="239"/>
    </location>
</feature>
<gene>
    <name evidence="4" type="ORF">C8J55DRAFT_582770</name>
</gene>
<reference evidence="4" key="1">
    <citation type="submission" date="2022-08" db="EMBL/GenBank/DDBJ databases">
        <authorList>
            <consortium name="DOE Joint Genome Institute"/>
            <person name="Min B."/>
            <person name="Riley R."/>
            <person name="Sierra-Patev S."/>
            <person name="Naranjo-Ortiz M."/>
            <person name="Looney B."/>
            <person name="Konkel Z."/>
            <person name="Slot J.C."/>
            <person name="Sakamoto Y."/>
            <person name="Steenwyk J.L."/>
            <person name="Rokas A."/>
            <person name="Carro J."/>
            <person name="Camarero S."/>
            <person name="Ferreira P."/>
            <person name="Molpeceres G."/>
            <person name="Ruiz-Duenas F.J."/>
            <person name="Serrano A."/>
            <person name="Henrissat B."/>
            <person name="Drula E."/>
            <person name="Hughes K.W."/>
            <person name="Mata J.L."/>
            <person name="Ishikawa N.K."/>
            <person name="Vargas-Isla R."/>
            <person name="Ushijima S."/>
            <person name="Smith C.A."/>
            <person name="Ahrendt S."/>
            <person name="Andreopoulos W."/>
            <person name="He G."/>
            <person name="Labutti K."/>
            <person name="Lipzen A."/>
            <person name="Ng V."/>
            <person name="Sandor L."/>
            <person name="Barry K."/>
            <person name="Martinez A.T."/>
            <person name="Xiao Y."/>
            <person name="Gibbons J.G."/>
            <person name="Terashima K."/>
            <person name="Hibbett D.S."/>
            <person name="Grigoriev I.V."/>
        </authorList>
    </citation>
    <scope>NUCLEOTIDE SEQUENCE</scope>
    <source>
        <strain evidence="4">Sp2 HRB7682 ss15</strain>
    </source>
</reference>
<evidence type="ECO:0000259" key="3">
    <source>
        <dbReference type="Pfam" id="PF20153"/>
    </source>
</evidence>
<comment type="caution">
    <text evidence="4">The sequence shown here is derived from an EMBL/GenBank/DDBJ whole genome shotgun (WGS) entry which is preliminary data.</text>
</comment>
<evidence type="ECO:0000313" key="4">
    <source>
        <dbReference type="EMBL" id="KAJ4471134.1"/>
    </source>
</evidence>
<organism evidence="4 5">
    <name type="scientific">Lentinula lateritia</name>
    <dbReference type="NCBI Taxonomy" id="40482"/>
    <lineage>
        <taxon>Eukaryota</taxon>
        <taxon>Fungi</taxon>
        <taxon>Dikarya</taxon>
        <taxon>Basidiomycota</taxon>
        <taxon>Agaricomycotina</taxon>
        <taxon>Agaricomycetes</taxon>
        <taxon>Agaricomycetidae</taxon>
        <taxon>Agaricales</taxon>
        <taxon>Marasmiineae</taxon>
        <taxon>Omphalotaceae</taxon>
        <taxon>Lentinula</taxon>
    </lineage>
</organism>
<dbReference type="EMBL" id="JANVFS010000030">
    <property type="protein sequence ID" value="KAJ4471134.1"/>
    <property type="molecule type" value="Genomic_DNA"/>
</dbReference>
<feature type="region of interest" description="Disordered" evidence="1">
    <location>
        <begin position="1"/>
        <end position="20"/>
    </location>
</feature>
<dbReference type="InterPro" id="IPR045338">
    <property type="entry name" value="DUF6535"/>
</dbReference>
<feature type="transmembrane region" description="Helical" evidence="2">
    <location>
        <begin position="161"/>
        <end position="180"/>
    </location>
</feature>
<dbReference type="Proteomes" id="UP001150238">
    <property type="component" value="Unassembled WGS sequence"/>
</dbReference>
<name>A0A9W9DHR1_9AGAR</name>
<keyword evidence="2" id="KW-0812">Transmembrane</keyword>
<keyword evidence="2" id="KW-1133">Transmembrane helix</keyword>
<reference evidence="4" key="2">
    <citation type="journal article" date="2023" name="Proc. Natl. Acad. Sci. U.S.A.">
        <title>A global phylogenomic analysis of the shiitake genus Lentinula.</title>
        <authorList>
            <person name="Sierra-Patev S."/>
            <person name="Min B."/>
            <person name="Naranjo-Ortiz M."/>
            <person name="Looney B."/>
            <person name="Konkel Z."/>
            <person name="Slot J.C."/>
            <person name="Sakamoto Y."/>
            <person name="Steenwyk J.L."/>
            <person name="Rokas A."/>
            <person name="Carro J."/>
            <person name="Camarero S."/>
            <person name="Ferreira P."/>
            <person name="Molpeceres G."/>
            <person name="Ruiz-Duenas F.J."/>
            <person name="Serrano A."/>
            <person name="Henrissat B."/>
            <person name="Drula E."/>
            <person name="Hughes K.W."/>
            <person name="Mata J.L."/>
            <person name="Ishikawa N.K."/>
            <person name="Vargas-Isla R."/>
            <person name="Ushijima S."/>
            <person name="Smith C.A."/>
            <person name="Donoghue J."/>
            <person name="Ahrendt S."/>
            <person name="Andreopoulos W."/>
            <person name="He G."/>
            <person name="LaButti K."/>
            <person name="Lipzen A."/>
            <person name="Ng V."/>
            <person name="Riley R."/>
            <person name="Sandor L."/>
            <person name="Barry K."/>
            <person name="Martinez A.T."/>
            <person name="Xiao Y."/>
            <person name="Gibbons J.G."/>
            <person name="Terashima K."/>
            <person name="Grigoriev I.V."/>
            <person name="Hibbett D."/>
        </authorList>
    </citation>
    <scope>NUCLEOTIDE SEQUENCE</scope>
    <source>
        <strain evidence="4">Sp2 HRB7682 ss15</strain>
    </source>
</reference>
<dbReference type="AlphaFoldDB" id="A0A9W9DHR1"/>
<evidence type="ECO:0000256" key="2">
    <source>
        <dbReference type="SAM" id="Phobius"/>
    </source>
</evidence>
<protein>
    <recommendedName>
        <fullName evidence="3">DUF6535 domain-containing protein</fullName>
    </recommendedName>
</protein>
<keyword evidence="2" id="KW-0472">Membrane</keyword>
<evidence type="ECO:0000256" key="1">
    <source>
        <dbReference type="SAM" id="MobiDB-lite"/>
    </source>
</evidence>
<feature type="non-terminal residue" evidence="4">
    <location>
        <position position="240"/>
    </location>
</feature>
<dbReference type="Pfam" id="PF20153">
    <property type="entry name" value="DUF6535"/>
    <property type="match status" value="1"/>
</dbReference>
<feature type="domain" description="DUF6535" evidence="3">
    <location>
        <begin position="61"/>
        <end position="240"/>
    </location>
</feature>
<accession>A0A9W9DHR1</accession>
<evidence type="ECO:0000313" key="5">
    <source>
        <dbReference type="Proteomes" id="UP001150238"/>
    </source>
</evidence>
<proteinExistence type="predicted"/>
<sequence>MQNQTSLTNPDAHRGPTGTNRHLFGLNPKGYFMNFDFDGDYEQRFPSDAMYEELGPNARVWKTYLAETNSLDENIIGEARDGLDSMLVFAGLFSAVVSTLLVQATQNLQVNYTQVTTSLVFELVQIQRAVAVGASVTDIPTSLLSPTTKAKPDNLNVWTNGLWGISLSLSLSVALATVLVKQWLHRYLAVHSGTPRDRSHTRQFRYTGFEKWQVLNIIGVLPVIMHISLAFFLVGLVLFL</sequence>